<accession>A0A3N4HSM2</accession>
<dbReference type="AlphaFoldDB" id="A0A3N4HSM2"/>
<evidence type="ECO:0000313" key="2">
    <source>
        <dbReference type="EMBL" id="RPA76822.1"/>
    </source>
</evidence>
<gene>
    <name evidence="2" type="ORF">BJ508DRAFT_330706</name>
</gene>
<evidence type="ECO:0000313" key="3">
    <source>
        <dbReference type="Proteomes" id="UP000275078"/>
    </source>
</evidence>
<dbReference type="Proteomes" id="UP000275078">
    <property type="component" value="Unassembled WGS sequence"/>
</dbReference>
<name>A0A3N4HSM2_ASCIM</name>
<keyword evidence="3" id="KW-1185">Reference proteome</keyword>
<organism evidence="2 3">
    <name type="scientific">Ascobolus immersus RN42</name>
    <dbReference type="NCBI Taxonomy" id="1160509"/>
    <lineage>
        <taxon>Eukaryota</taxon>
        <taxon>Fungi</taxon>
        <taxon>Dikarya</taxon>
        <taxon>Ascomycota</taxon>
        <taxon>Pezizomycotina</taxon>
        <taxon>Pezizomycetes</taxon>
        <taxon>Pezizales</taxon>
        <taxon>Ascobolaceae</taxon>
        <taxon>Ascobolus</taxon>
    </lineage>
</organism>
<protein>
    <submittedName>
        <fullName evidence="2">Uncharacterized protein</fullName>
    </submittedName>
</protein>
<evidence type="ECO:0000256" key="1">
    <source>
        <dbReference type="SAM" id="MobiDB-lite"/>
    </source>
</evidence>
<dbReference type="EMBL" id="ML119736">
    <property type="protein sequence ID" value="RPA76822.1"/>
    <property type="molecule type" value="Genomic_DNA"/>
</dbReference>
<reference evidence="2 3" key="1">
    <citation type="journal article" date="2018" name="Nat. Ecol. Evol.">
        <title>Pezizomycetes genomes reveal the molecular basis of ectomycorrhizal truffle lifestyle.</title>
        <authorList>
            <person name="Murat C."/>
            <person name="Payen T."/>
            <person name="Noel B."/>
            <person name="Kuo A."/>
            <person name="Morin E."/>
            <person name="Chen J."/>
            <person name="Kohler A."/>
            <person name="Krizsan K."/>
            <person name="Balestrini R."/>
            <person name="Da Silva C."/>
            <person name="Montanini B."/>
            <person name="Hainaut M."/>
            <person name="Levati E."/>
            <person name="Barry K.W."/>
            <person name="Belfiori B."/>
            <person name="Cichocki N."/>
            <person name="Clum A."/>
            <person name="Dockter R.B."/>
            <person name="Fauchery L."/>
            <person name="Guy J."/>
            <person name="Iotti M."/>
            <person name="Le Tacon F."/>
            <person name="Lindquist E.A."/>
            <person name="Lipzen A."/>
            <person name="Malagnac F."/>
            <person name="Mello A."/>
            <person name="Molinier V."/>
            <person name="Miyauchi S."/>
            <person name="Poulain J."/>
            <person name="Riccioni C."/>
            <person name="Rubini A."/>
            <person name="Sitrit Y."/>
            <person name="Splivallo R."/>
            <person name="Traeger S."/>
            <person name="Wang M."/>
            <person name="Zifcakova L."/>
            <person name="Wipf D."/>
            <person name="Zambonelli A."/>
            <person name="Paolocci F."/>
            <person name="Nowrousian M."/>
            <person name="Ottonello S."/>
            <person name="Baldrian P."/>
            <person name="Spatafora J.W."/>
            <person name="Henrissat B."/>
            <person name="Nagy L.G."/>
            <person name="Aury J.M."/>
            <person name="Wincker P."/>
            <person name="Grigoriev I.V."/>
            <person name="Bonfante P."/>
            <person name="Martin F.M."/>
        </authorList>
    </citation>
    <scope>NUCLEOTIDE SEQUENCE [LARGE SCALE GENOMIC DNA]</scope>
    <source>
        <strain evidence="2 3">RN42</strain>
    </source>
</reference>
<proteinExistence type="predicted"/>
<feature type="region of interest" description="Disordered" evidence="1">
    <location>
        <begin position="1"/>
        <end position="31"/>
    </location>
</feature>
<sequence length="87" mass="9715">MQNFNDIFASGEEKGDNTNNHHSNPRFEDDMGYPIDRDIAVMKASVGVGYYASKKNSASKSQSPVTRAAKKTAIFKKFIEAIKLTRE</sequence>